<keyword evidence="3" id="KW-1185">Reference proteome</keyword>
<comment type="caution">
    <text evidence="2">The sequence shown here is derived from an EMBL/GenBank/DDBJ whole genome shotgun (WGS) entry which is preliminary data.</text>
</comment>
<reference evidence="2 3" key="1">
    <citation type="submission" date="2024-02" db="EMBL/GenBank/DDBJ databases">
        <authorList>
            <person name="Vignale AGUSTIN F."/>
            <person name="Sosa J E."/>
            <person name="Modenutti C."/>
        </authorList>
    </citation>
    <scope>NUCLEOTIDE SEQUENCE [LARGE SCALE GENOMIC DNA]</scope>
</reference>
<gene>
    <name evidence="2" type="ORF">ILEXP_LOCUS21792</name>
</gene>
<evidence type="ECO:0000313" key="2">
    <source>
        <dbReference type="EMBL" id="CAK9153524.1"/>
    </source>
</evidence>
<proteinExistence type="predicted"/>
<keyword evidence="1" id="KW-1133">Transmembrane helix</keyword>
<name>A0ABC8S8J4_9AQUA</name>
<evidence type="ECO:0000313" key="3">
    <source>
        <dbReference type="Proteomes" id="UP001642360"/>
    </source>
</evidence>
<keyword evidence="1" id="KW-0472">Membrane</keyword>
<dbReference type="AlphaFoldDB" id="A0ABC8S8J4"/>
<feature type="transmembrane region" description="Helical" evidence="1">
    <location>
        <begin position="37"/>
        <end position="57"/>
    </location>
</feature>
<sequence length="106" mass="12380">MDKGYTKESKFTMDIMGKLYNLQEFPNWDWRCKINPILFLLLVPVIALIRKCLSYLYKQTPRLFRLCPPPITLLLCINYSPLSCPARREVLVQLFSSSHQVVETGL</sequence>
<evidence type="ECO:0000256" key="1">
    <source>
        <dbReference type="SAM" id="Phobius"/>
    </source>
</evidence>
<protein>
    <submittedName>
        <fullName evidence="2">Uncharacterized protein</fullName>
    </submittedName>
</protein>
<organism evidence="2 3">
    <name type="scientific">Ilex paraguariensis</name>
    <name type="common">yerba mate</name>
    <dbReference type="NCBI Taxonomy" id="185542"/>
    <lineage>
        <taxon>Eukaryota</taxon>
        <taxon>Viridiplantae</taxon>
        <taxon>Streptophyta</taxon>
        <taxon>Embryophyta</taxon>
        <taxon>Tracheophyta</taxon>
        <taxon>Spermatophyta</taxon>
        <taxon>Magnoliopsida</taxon>
        <taxon>eudicotyledons</taxon>
        <taxon>Gunneridae</taxon>
        <taxon>Pentapetalae</taxon>
        <taxon>asterids</taxon>
        <taxon>campanulids</taxon>
        <taxon>Aquifoliales</taxon>
        <taxon>Aquifoliaceae</taxon>
        <taxon>Ilex</taxon>
    </lineage>
</organism>
<dbReference type="Proteomes" id="UP001642360">
    <property type="component" value="Unassembled WGS sequence"/>
</dbReference>
<dbReference type="EMBL" id="CAUOFW020002403">
    <property type="protein sequence ID" value="CAK9153524.1"/>
    <property type="molecule type" value="Genomic_DNA"/>
</dbReference>
<accession>A0ABC8S8J4</accession>
<keyword evidence="1" id="KW-0812">Transmembrane</keyword>